<dbReference type="Gene3D" id="1.20.1070.10">
    <property type="entry name" value="Rhodopsin 7-helix transmembrane proteins"/>
    <property type="match status" value="1"/>
</dbReference>
<evidence type="ECO:0000259" key="7">
    <source>
        <dbReference type="PROSITE" id="PS50262"/>
    </source>
</evidence>
<evidence type="ECO:0000313" key="9">
    <source>
        <dbReference type="Proteomes" id="UP001159428"/>
    </source>
</evidence>
<name>A0AAU9VSK8_9CNID</name>
<dbReference type="GO" id="GO:0004930">
    <property type="term" value="F:G protein-coupled receptor activity"/>
    <property type="evidence" value="ECO:0007669"/>
    <property type="project" value="InterPro"/>
</dbReference>
<reference evidence="8 9" key="1">
    <citation type="submission" date="2022-05" db="EMBL/GenBank/DDBJ databases">
        <authorList>
            <consortium name="Genoscope - CEA"/>
            <person name="William W."/>
        </authorList>
    </citation>
    <scope>NUCLEOTIDE SEQUENCE [LARGE SCALE GENOMIC DNA]</scope>
</reference>
<feature type="transmembrane region" description="Helical" evidence="6">
    <location>
        <begin position="64"/>
        <end position="85"/>
    </location>
</feature>
<feature type="transmembrane region" description="Helical" evidence="6">
    <location>
        <begin position="26"/>
        <end position="52"/>
    </location>
</feature>
<dbReference type="PRINTS" id="PR00237">
    <property type="entry name" value="GPCRRHODOPSN"/>
</dbReference>
<keyword evidence="5 6" id="KW-0472">Membrane</keyword>
<dbReference type="AlphaFoldDB" id="A0AAU9VSK8"/>
<evidence type="ECO:0000256" key="2">
    <source>
        <dbReference type="ARBA" id="ARBA00022475"/>
    </source>
</evidence>
<evidence type="ECO:0000256" key="1">
    <source>
        <dbReference type="ARBA" id="ARBA00004651"/>
    </source>
</evidence>
<evidence type="ECO:0000256" key="4">
    <source>
        <dbReference type="ARBA" id="ARBA00022989"/>
    </source>
</evidence>
<evidence type="ECO:0000313" key="8">
    <source>
        <dbReference type="EMBL" id="CAH3038113.1"/>
    </source>
</evidence>
<feature type="transmembrane region" description="Helical" evidence="6">
    <location>
        <begin position="148"/>
        <end position="168"/>
    </location>
</feature>
<evidence type="ECO:0000256" key="6">
    <source>
        <dbReference type="SAM" id="Phobius"/>
    </source>
</evidence>
<dbReference type="EMBL" id="CALNXJ010000004">
    <property type="protein sequence ID" value="CAH3038113.1"/>
    <property type="molecule type" value="Genomic_DNA"/>
</dbReference>
<feature type="transmembrane region" description="Helical" evidence="6">
    <location>
        <begin position="174"/>
        <end position="193"/>
    </location>
</feature>
<dbReference type="CDD" id="cd00637">
    <property type="entry name" value="7tm_classA_rhodopsin-like"/>
    <property type="match status" value="1"/>
</dbReference>
<dbReference type="Proteomes" id="UP001159428">
    <property type="component" value="Unassembled WGS sequence"/>
</dbReference>
<gene>
    <name evidence="8" type="ORF">PMEA_00021532</name>
</gene>
<sequence length="306" mass="34425">MNFLGLTNRSVFCYGHYGNKYHLPTLAIFCTVMYGFLSVATTLANILILVALRRENSLNPPSKLLLFNLTITDLCAGVISQSVSIALTRTGISQSTFEECRLLEYVAFLLSTIFSGVSLSTITAISVDRLMALLLGIRYRQVVTIKRVRIVVFLLWVQSALMGAVSFWSIRAFAIASGVTTMLMITISTYSYTRTFHYFRCRRKAVQDHGCQGAGAKLMMARYRKTVINSLWVHLTLMSCYLPFTLVTVITLIRGLNLTLFVALVFAIILVNLNSLLNPILYCWKITEIQRAVKETLRQFCTCFVA</sequence>
<dbReference type="PANTHER" id="PTHR22750">
    <property type="entry name" value="G-PROTEIN COUPLED RECEPTOR"/>
    <property type="match status" value="1"/>
</dbReference>
<keyword evidence="9" id="KW-1185">Reference proteome</keyword>
<dbReference type="Pfam" id="PF00001">
    <property type="entry name" value="7tm_1"/>
    <property type="match status" value="1"/>
</dbReference>
<evidence type="ECO:0000256" key="3">
    <source>
        <dbReference type="ARBA" id="ARBA00022692"/>
    </source>
</evidence>
<dbReference type="GO" id="GO:0005886">
    <property type="term" value="C:plasma membrane"/>
    <property type="evidence" value="ECO:0007669"/>
    <property type="project" value="UniProtKB-SubCell"/>
</dbReference>
<comment type="caution">
    <text evidence="8">The sequence shown here is derived from an EMBL/GenBank/DDBJ whole genome shotgun (WGS) entry which is preliminary data.</text>
</comment>
<feature type="transmembrane region" description="Helical" evidence="6">
    <location>
        <begin position="227"/>
        <end position="253"/>
    </location>
</feature>
<comment type="subcellular location">
    <subcellularLocation>
        <location evidence="1">Cell membrane</location>
        <topology evidence="1">Multi-pass membrane protein</topology>
    </subcellularLocation>
</comment>
<evidence type="ECO:0000256" key="5">
    <source>
        <dbReference type="ARBA" id="ARBA00023136"/>
    </source>
</evidence>
<organism evidence="8 9">
    <name type="scientific">Pocillopora meandrina</name>
    <dbReference type="NCBI Taxonomy" id="46732"/>
    <lineage>
        <taxon>Eukaryota</taxon>
        <taxon>Metazoa</taxon>
        <taxon>Cnidaria</taxon>
        <taxon>Anthozoa</taxon>
        <taxon>Hexacorallia</taxon>
        <taxon>Scleractinia</taxon>
        <taxon>Astrocoeniina</taxon>
        <taxon>Pocilloporidae</taxon>
        <taxon>Pocillopora</taxon>
    </lineage>
</organism>
<keyword evidence="3 6" id="KW-0812">Transmembrane</keyword>
<dbReference type="PROSITE" id="PS50262">
    <property type="entry name" value="G_PROTEIN_RECEP_F1_2"/>
    <property type="match status" value="1"/>
</dbReference>
<feature type="domain" description="G-protein coupled receptors family 1 profile" evidence="7">
    <location>
        <begin position="44"/>
        <end position="282"/>
    </location>
</feature>
<dbReference type="InterPro" id="IPR017452">
    <property type="entry name" value="GPCR_Rhodpsn_7TM"/>
</dbReference>
<accession>A0AAU9VSK8</accession>
<keyword evidence="4 6" id="KW-1133">Transmembrane helix</keyword>
<protein>
    <recommendedName>
        <fullName evidence="7">G-protein coupled receptors family 1 profile domain-containing protein</fullName>
    </recommendedName>
</protein>
<proteinExistence type="predicted"/>
<feature type="transmembrane region" description="Helical" evidence="6">
    <location>
        <begin position="105"/>
        <end position="127"/>
    </location>
</feature>
<dbReference type="InterPro" id="IPR000276">
    <property type="entry name" value="GPCR_Rhodpsn"/>
</dbReference>
<dbReference type="SUPFAM" id="SSF81321">
    <property type="entry name" value="Family A G protein-coupled receptor-like"/>
    <property type="match status" value="1"/>
</dbReference>
<feature type="transmembrane region" description="Helical" evidence="6">
    <location>
        <begin position="259"/>
        <end position="284"/>
    </location>
</feature>
<keyword evidence="2" id="KW-1003">Cell membrane</keyword>